<feature type="binding site" evidence="12">
    <location>
        <begin position="69"/>
        <end position="73"/>
    </location>
    <ligand>
        <name>substrate</name>
    </ligand>
</feature>
<dbReference type="InterPro" id="IPR033886">
    <property type="entry name" value="DHOD_1A"/>
</dbReference>
<dbReference type="InterPro" id="IPR012135">
    <property type="entry name" value="Dihydroorotate_DH_1_2"/>
</dbReference>
<feature type="binding site" evidence="12">
    <location>
        <position position="193"/>
    </location>
    <ligand>
        <name>FMN</name>
        <dbReference type="ChEBI" id="CHEBI:58210"/>
    </ligand>
</feature>
<evidence type="ECO:0000256" key="4">
    <source>
        <dbReference type="ARBA" id="ARBA00004725"/>
    </source>
</evidence>
<dbReference type="PANTHER" id="PTHR48109:SF1">
    <property type="entry name" value="DIHYDROOROTATE DEHYDROGENASE (FUMARATE)"/>
    <property type="match status" value="1"/>
</dbReference>
<dbReference type="CDD" id="cd04741">
    <property type="entry name" value="DHOD_1A_like"/>
    <property type="match status" value="1"/>
</dbReference>
<dbReference type="GO" id="GO:0005737">
    <property type="term" value="C:cytoplasm"/>
    <property type="evidence" value="ECO:0007669"/>
    <property type="project" value="UniProtKB-SubCell"/>
</dbReference>
<feature type="binding site" evidence="12">
    <location>
        <position position="45"/>
    </location>
    <ligand>
        <name>substrate</name>
    </ligand>
</feature>
<dbReference type="AlphaFoldDB" id="A0A4T2GL88"/>
<evidence type="ECO:0000256" key="11">
    <source>
        <dbReference type="ARBA" id="ARBA00023002"/>
    </source>
</evidence>
<dbReference type="GO" id="GO:0044205">
    <property type="term" value="P:'de novo' UMP biosynthetic process"/>
    <property type="evidence" value="ECO:0007669"/>
    <property type="project" value="UniProtKB-UniRule"/>
</dbReference>
<feature type="active site" description="Nucleophile" evidence="12">
    <location>
        <position position="131"/>
    </location>
</feature>
<comment type="catalytic activity">
    <reaction evidence="1">
        <text>(S)-dihydroorotate + fumarate = orotate + succinate</text>
        <dbReference type="Rhea" id="RHEA:30059"/>
        <dbReference type="ChEBI" id="CHEBI:29806"/>
        <dbReference type="ChEBI" id="CHEBI:30031"/>
        <dbReference type="ChEBI" id="CHEBI:30839"/>
        <dbReference type="ChEBI" id="CHEBI:30864"/>
        <dbReference type="EC" id="1.3.98.1"/>
    </reaction>
</comment>
<dbReference type="InterPro" id="IPR001295">
    <property type="entry name" value="Dihydroorotate_DH_CS"/>
</dbReference>
<feature type="domain" description="Dihydroorotate dehydrogenase catalytic" evidence="13">
    <location>
        <begin position="5"/>
        <end position="292"/>
    </location>
</feature>
<dbReference type="EC" id="1.3.-.-" evidence="12"/>
<name>A0A4T2GL88_STRSU</name>
<keyword evidence="9 12" id="KW-0288">FMN</keyword>
<gene>
    <name evidence="12" type="primary">pyrD</name>
    <name evidence="14" type="ORF">FAJ39_06315</name>
</gene>
<comment type="caution">
    <text evidence="12">Lacks conserved residue(s) required for the propagation of feature annotation.</text>
</comment>
<evidence type="ECO:0000256" key="1">
    <source>
        <dbReference type="ARBA" id="ARBA00001694"/>
    </source>
</evidence>
<evidence type="ECO:0000256" key="8">
    <source>
        <dbReference type="ARBA" id="ARBA00022630"/>
    </source>
</evidence>
<protein>
    <recommendedName>
        <fullName evidence="12">Dihydroorotate dehydrogenase</fullName>
        <shortName evidence="12">DHOD</shortName>
        <shortName evidence="12">DHODase</shortName>
        <shortName evidence="12">DHOdehase</shortName>
        <ecNumber evidence="12">1.3.-.-</ecNumber>
    </recommendedName>
</protein>
<dbReference type="GO" id="GO:1990663">
    <property type="term" value="F:dihydroorotate dehydrogenase (fumarate) activity"/>
    <property type="evidence" value="ECO:0007669"/>
    <property type="project" value="UniProtKB-EC"/>
</dbReference>
<evidence type="ECO:0000259" key="13">
    <source>
        <dbReference type="Pfam" id="PF01180"/>
    </source>
</evidence>
<feature type="binding site" evidence="12">
    <location>
        <position position="128"/>
    </location>
    <ligand>
        <name>substrate</name>
    </ligand>
</feature>
<feature type="binding site" evidence="12">
    <location>
        <begin position="248"/>
        <end position="249"/>
    </location>
    <ligand>
        <name>FMN</name>
        <dbReference type="ChEBI" id="CHEBI:58210"/>
    </ligand>
</feature>
<comment type="function">
    <text evidence="2">Catalyzes the conversion of dihydroorotate to orotate with fumarate as the electron acceptor.</text>
</comment>
<evidence type="ECO:0000256" key="5">
    <source>
        <dbReference type="ARBA" id="ARBA00008008"/>
    </source>
</evidence>
<feature type="binding site" evidence="12">
    <location>
        <begin position="270"/>
        <end position="271"/>
    </location>
    <ligand>
        <name>FMN</name>
        <dbReference type="ChEBI" id="CHEBI:58210"/>
    </ligand>
</feature>
<dbReference type="UniPathway" id="UPA00070"/>
<evidence type="ECO:0000256" key="7">
    <source>
        <dbReference type="ARBA" id="ARBA00022490"/>
    </source>
</evidence>
<dbReference type="Pfam" id="PF01180">
    <property type="entry name" value="DHO_dh"/>
    <property type="match status" value="1"/>
</dbReference>
<evidence type="ECO:0000313" key="14">
    <source>
        <dbReference type="EMBL" id="TIH99808.1"/>
    </source>
</evidence>
<dbReference type="Proteomes" id="UP000305165">
    <property type="component" value="Unassembled WGS sequence"/>
</dbReference>
<dbReference type="InterPro" id="IPR050074">
    <property type="entry name" value="DHO_dehydrogenase"/>
</dbReference>
<comment type="subcellular location">
    <subcellularLocation>
        <location evidence="3 12">Cytoplasm</location>
    </subcellularLocation>
</comment>
<dbReference type="SUPFAM" id="SSF51395">
    <property type="entry name" value="FMN-linked oxidoreductases"/>
    <property type="match status" value="1"/>
</dbReference>
<keyword evidence="8 12" id="KW-0285">Flavoprotein</keyword>
<evidence type="ECO:0000256" key="10">
    <source>
        <dbReference type="ARBA" id="ARBA00022975"/>
    </source>
</evidence>
<dbReference type="PROSITE" id="PS00911">
    <property type="entry name" value="DHODEHASE_1"/>
    <property type="match status" value="1"/>
</dbReference>
<dbReference type="OrthoDB" id="9794954at2"/>
<keyword evidence="7 12" id="KW-0963">Cytoplasm</keyword>
<evidence type="ECO:0000256" key="12">
    <source>
        <dbReference type="HAMAP-Rule" id="MF_00224"/>
    </source>
</evidence>
<comment type="pathway">
    <text evidence="4 12">Pyrimidine metabolism; UMP biosynthesis via de novo pathway.</text>
</comment>
<feature type="binding site" evidence="12">
    <location>
        <position position="220"/>
    </location>
    <ligand>
        <name>FMN</name>
        <dbReference type="ChEBI" id="CHEBI:58210"/>
    </ligand>
</feature>
<proteinExistence type="inferred from homology"/>
<dbReference type="PROSITE" id="PS00912">
    <property type="entry name" value="DHODEHASE_2"/>
    <property type="match status" value="1"/>
</dbReference>
<sequence>MVSTATRLGGFAFDNCLMNAAGVWCMTTEELEAVKDSAAGTFVTKTATLAYREGNPEPRYCNLPLGSINSMGLPNQGLDYYMDYLLELQGSEPERTFILSLVGLSPDETHEILKKVEASDFKGLIELNLSCPNVPGKPQIAYDFEATETILREVFSYFTKPLGIKLPPYFDIVHFDQAAAIFNKFPIVFVNCVNSIGNGLYIEDEQVVIKPKGGFGGLGGEYIKPTALANVHAFYQRLKPEIQIVGTGGVLTGRDAFEHILCGASMVQIGTALQKEGPAIFERITAELQALMAEKGYETIEDFRGKLQTIRD</sequence>
<comment type="subunit">
    <text evidence="6">Homodimer.</text>
</comment>
<evidence type="ECO:0000256" key="3">
    <source>
        <dbReference type="ARBA" id="ARBA00004496"/>
    </source>
</evidence>
<dbReference type="GO" id="GO:0006207">
    <property type="term" value="P:'de novo' pyrimidine nucleobase biosynthetic process"/>
    <property type="evidence" value="ECO:0007669"/>
    <property type="project" value="InterPro"/>
</dbReference>
<feature type="binding site" evidence="12">
    <location>
        <begin position="194"/>
        <end position="195"/>
    </location>
    <ligand>
        <name>substrate</name>
    </ligand>
</feature>
<feature type="binding site" evidence="12">
    <location>
        <position position="165"/>
    </location>
    <ligand>
        <name>FMN</name>
        <dbReference type="ChEBI" id="CHEBI:58210"/>
    </ligand>
</feature>
<evidence type="ECO:0000256" key="9">
    <source>
        <dbReference type="ARBA" id="ARBA00022643"/>
    </source>
</evidence>
<dbReference type="HAMAP" id="MF_00224">
    <property type="entry name" value="DHO_dh_type1"/>
    <property type="match status" value="1"/>
</dbReference>
<dbReference type="InterPro" id="IPR024920">
    <property type="entry name" value="Dihydroorotate_DH_1"/>
</dbReference>
<comment type="catalytic activity">
    <reaction evidence="12">
        <text>(S)-dihydroorotate + A = orotate + AH2</text>
        <dbReference type="Rhea" id="RHEA:18073"/>
        <dbReference type="ChEBI" id="CHEBI:13193"/>
        <dbReference type="ChEBI" id="CHEBI:17499"/>
        <dbReference type="ChEBI" id="CHEBI:30839"/>
        <dbReference type="ChEBI" id="CHEBI:30864"/>
    </reaction>
</comment>
<organism evidence="14 15">
    <name type="scientific">Streptococcus suis</name>
    <dbReference type="NCBI Taxonomy" id="1307"/>
    <lineage>
        <taxon>Bacteria</taxon>
        <taxon>Bacillati</taxon>
        <taxon>Bacillota</taxon>
        <taxon>Bacilli</taxon>
        <taxon>Lactobacillales</taxon>
        <taxon>Streptococcaceae</taxon>
        <taxon>Streptococcus</taxon>
    </lineage>
</organism>
<dbReference type="Gene3D" id="3.20.20.70">
    <property type="entry name" value="Aldolase class I"/>
    <property type="match status" value="1"/>
</dbReference>
<keyword evidence="10 12" id="KW-0665">Pyrimidine biosynthesis</keyword>
<evidence type="ECO:0000256" key="2">
    <source>
        <dbReference type="ARBA" id="ARBA00002934"/>
    </source>
</evidence>
<accession>A0A4T2GL88</accession>
<dbReference type="FunFam" id="3.20.20.70:FF:000027">
    <property type="entry name" value="Dihydropyrimidine dehydrogenase [NADP(+)]"/>
    <property type="match status" value="1"/>
</dbReference>
<keyword evidence="11 12" id="KW-0560">Oxidoreductase</keyword>
<dbReference type="EMBL" id="SSXO01000003">
    <property type="protein sequence ID" value="TIH99808.1"/>
    <property type="molecule type" value="Genomic_DNA"/>
</dbReference>
<evidence type="ECO:0000313" key="15">
    <source>
        <dbReference type="Proteomes" id="UP000305165"/>
    </source>
</evidence>
<comment type="similarity">
    <text evidence="5 12">Belongs to the dihydroorotate dehydrogenase family. Type 1 subfamily.</text>
</comment>
<comment type="caution">
    <text evidence="14">The sequence shown here is derived from an EMBL/GenBank/DDBJ whole genome shotgun (WGS) entry which is preliminary data.</text>
</comment>
<dbReference type="PIRSF" id="PIRSF000164">
    <property type="entry name" value="DHO_oxidase"/>
    <property type="match status" value="1"/>
</dbReference>
<comment type="cofactor">
    <cofactor evidence="12">
        <name>FMN</name>
        <dbReference type="ChEBI" id="CHEBI:58210"/>
    </cofactor>
    <text evidence="12">Binds 1 FMN per subunit.</text>
</comment>
<evidence type="ECO:0000256" key="6">
    <source>
        <dbReference type="ARBA" id="ARBA00011738"/>
    </source>
</evidence>
<feature type="binding site" evidence="12">
    <location>
        <position position="128"/>
    </location>
    <ligand>
        <name>FMN</name>
        <dbReference type="ChEBI" id="CHEBI:58210"/>
    </ligand>
</feature>
<dbReference type="InterPro" id="IPR013785">
    <property type="entry name" value="Aldolase_TIM"/>
</dbReference>
<dbReference type="InterPro" id="IPR005720">
    <property type="entry name" value="Dihydroorotate_DH_cat"/>
</dbReference>
<feature type="binding site" evidence="12">
    <location>
        <begin position="45"/>
        <end position="46"/>
    </location>
    <ligand>
        <name>FMN</name>
        <dbReference type="ChEBI" id="CHEBI:58210"/>
    </ligand>
</feature>
<reference evidence="14 15" key="1">
    <citation type="submission" date="2019-04" db="EMBL/GenBank/DDBJ databases">
        <title>Genome analysis of Streptococcus suis strain WUSS424.</title>
        <authorList>
            <person name="Chen H."/>
            <person name="Gao X."/>
            <person name="Wu Z."/>
        </authorList>
    </citation>
    <scope>NUCLEOTIDE SEQUENCE [LARGE SCALE GENOMIC DNA]</scope>
    <source>
        <strain evidence="14 15">WUSS424</strain>
    </source>
</reference>
<dbReference type="NCBIfam" id="NF002702">
    <property type="entry name" value="PRK02506.1"/>
    <property type="match status" value="1"/>
</dbReference>
<dbReference type="PANTHER" id="PTHR48109">
    <property type="entry name" value="DIHYDROOROTATE DEHYDROGENASE (QUINONE), MITOCHONDRIAL-RELATED"/>
    <property type="match status" value="1"/>
</dbReference>